<proteinExistence type="predicted"/>
<protein>
    <submittedName>
        <fullName evidence="5">DUF323 domain-containing protein</fullName>
    </submittedName>
</protein>
<dbReference type="NCBIfam" id="TIGR03439">
    <property type="entry name" value="methyl_EasF"/>
    <property type="match status" value="1"/>
</dbReference>
<sequence>MPARALPHALPTSAPKASFAATPAHGQILDIGGSFLKGVYGDKLKDTLAAIAESRDTPTLPDELLYDDKGLLIWNQIISIPEFYQTHDEIALFDLHSAEIISHVDENVTMIDLGSGDTTKVDHLLAEFEFNKIPATYLALDISKTSLDQSIASLVDNHSGPDAVVTCGGLWGTFENGLEHIVKIKSPRLFLSLGSVLCNDAWPTALGHLRSWASTLRPEDRMLIGMDGHLVADDRDKIWAAYHSCDDLFREFFVNGLNNANKRLGYTLFEEQDWECMAELEKEPTTRHRFFIRAKRDVPLPEYDTVIPNGQEIDWFDSHKYGEQDVRLMCGKAGLTVIKSWAAPDSNFRQYLVRPRCERDDFEDHDSGISGIN</sequence>
<dbReference type="STRING" id="1081108.A0A168IJ27"/>
<dbReference type="EMBL" id="AZHF01000002">
    <property type="protein sequence ID" value="OAA79323.1"/>
    <property type="molecule type" value="Genomic_DNA"/>
</dbReference>
<reference evidence="5 6" key="1">
    <citation type="journal article" date="2016" name="Genome Biol. Evol.">
        <title>Divergent and convergent evolution of fungal pathogenicity.</title>
        <authorList>
            <person name="Shang Y."/>
            <person name="Xiao G."/>
            <person name="Zheng P."/>
            <person name="Cen K."/>
            <person name="Zhan S."/>
            <person name="Wang C."/>
        </authorList>
    </citation>
    <scope>NUCLEOTIDE SEQUENCE [LARGE SCALE GENOMIC DNA]</scope>
    <source>
        <strain evidence="5 6">RCEF 1005</strain>
    </source>
</reference>
<comment type="caution">
    <text evidence="5">The sequence shown here is derived from an EMBL/GenBank/DDBJ whole genome shotgun (WGS) entry which is preliminary data.</text>
</comment>
<evidence type="ECO:0000313" key="6">
    <source>
        <dbReference type="Proteomes" id="UP000076881"/>
    </source>
</evidence>
<dbReference type="InterPro" id="IPR019257">
    <property type="entry name" value="MeTrfase_dom"/>
</dbReference>
<accession>A0A168IJ27</accession>
<dbReference type="GO" id="GO:0032259">
    <property type="term" value="P:methylation"/>
    <property type="evidence" value="ECO:0007669"/>
    <property type="project" value="UniProtKB-KW"/>
</dbReference>
<dbReference type="OrthoDB" id="659at2759"/>
<keyword evidence="3" id="KW-0949">S-adenosyl-L-methionine</keyword>
<name>A0A168IJ27_CORDF</name>
<keyword evidence="2" id="KW-0808">Transferase</keyword>
<keyword evidence="6" id="KW-1185">Reference proteome</keyword>
<dbReference type="PANTHER" id="PTHR43397">
    <property type="entry name" value="ERGOTHIONEINE BIOSYNTHESIS PROTEIN 1"/>
    <property type="match status" value="1"/>
</dbReference>
<dbReference type="AlphaFoldDB" id="A0A168IJ27"/>
<evidence type="ECO:0000313" key="5">
    <source>
        <dbReference type="EMBL" id="OAA79323.1"/>
    </source>
</evidence>
<dbReference type="Pfam" id="PF10017">
    <property type="entry name" value="Methyltransf_33"/>
    <property type="match status" value="1"/>
</dbReference>
<dbReference type="PANTHER" id="PTHR43397:SF1">
    <property type="entry name" value="ERGOTHIONEINE BIOSYNTHESIS PROTEIN 1"/>
    <property type="match status" value="1"/>
</dbReference>
<keyword evidence="1" id="KW-0489">Methyltransferase</keyword>
<gene>
    <name evidence="5" type="ORF">LEL_02809</name>
</gene>
<dbReference type="InterPro" id="IPR017805">
    <property type="entry name" value="SAM_MeTrfase_EasF-type_put"/>
</dbReference>
<dbReference type="InterPro" id="IPR029063">
    <property type="entry name" value="SAM-dependent_MTases_sf"/>
</dbReference>
<evidence type="ECO:0000256" key="2">
    <source>
        <dbReference type="ARBA" id="ARBA00022679"/>
    </source>
</evidence>
<evidence type="ECO:0000256" key="1">
    <source>
        <dbReference type="ARBA" id="ARBA00022603"/>
    </source>
</evidence>
<dbReference type="Gene3D" id="3.40.50.150">
    <property type="entry name" value="Vaccinia Virus protein VP39"/>
    <property type="match status" value="1"/>
</dbReference>
<dbReference type="Proteomes" id="UP000076881">
    <property type="component" value="Unassembled WGS sequence"/>
</dbReference>
<dbReference type="InterPro" id="IPR051128">
    <property type="entry name" value="EgtD_Methyltrsf_superfamily"/>
</dbReference>
<dbReference type="GO" id="GO:0008168">
    <property type="term" value="F:methyltransferase activity"/>
    <property type="evidence" value="ECO:0007669"/>
    <property type="project" value="UniProtKB-KW"/>
</dbReference>
<organism evidence="5 6">
    <name type="scientific">Akanthomyces lecanii RCEF 1005</name>
    <dbReference type="NCBI Taxonomy" id="1081108"/>
    <lineage>
        <taxon>Eukaryota</taxon>
        <taxon>Fungi</taxon>
        <taxon>Dikarya</taxon>
        <taxon>Ascomycota</taxon>
        <taxon>Pezizomycotina</taxon>
        <taxon>Sordariomycetes</taxon>
        <taxon>Hypocreomycetidae</taxon>
        <taxon>Hypocreales</taxon>
        <taxon>Cordycipitaceae</taxon>
        <taxon>Akanthomyces</taxon>
        <taxon>Cordyceps confragosa</taxon>
    </lineage>
</organism>
<feature type="domain" description="Histidine-specific methyltransferase SAM-dependent" evidence="4">
    <location>
        <begin position="54"/>
        <end position="354"/>
    </location>
</feature>
<evidence type="ECO:0000256" key="3">
    <source>
        <dbReference type="ARBA" id="ARBA00022691"/>
    </source>
</evidence>
<evidence type="ECO:0000259" key="4">
    <source>
        <dbReference type="Pfam" id="PF10017"/>
    </source>
</evidence>